<keyword evidence="1" id="KW-0812">Transmembrane</keyword>
<dbReference type="RefSeq" id="WP_194703568.1">
    <property type="nucleotide sequence ID" value="NZ_JADKNH010000015.1"/>
</dbReference>
<proteinExistence type="predicted"/>
<feature type="transmembrane region" description="Helical" evidence="1">
    <location>
        <begin position="141"/>
        <end position="161"/>
    </location>
</feature>
<dbReference type="EMBL" id="JADKNH010000015">
    <property type="protein sequence ID" value="MBF4695328.1"/>
    <property type="molecule type" value="Genomic_DNA"/>
</dbReference>
<dbReference type="NCBIfam" id="TIGR01906">
    <property type="entry name" value="integ_TIGR01906"/>
    <property type="match status" value="1"/>
</dbReference>
<keyword evidence="3" id="KW-1185">Reference proteome</keyword>
<dbReference type="Proteomes" id="UP000614200">
    <property type="component" value="Unassembled WGS sequence"/>
</dbReference>
<feature type="transmembrane region" description="Helical" evidence="1">
    <location>
        <begin position="198"/>
        <end position="224"/>
    </location>
</feature>
<reference evidence="2 3" key="1">
    <citation type="submission" date="2020-11" db="EMBL/GenBank/DDBJ databases">
        <title>Fusibacter basophilias sp. nov.</title>
        <authorList>
            <person name="Qiu D."/>
        </authorList>
    </citation>
    <scope>NUCLEOTIDE SEQUENCE [LARGE SCALE GENOMIC DNA]</scope>
    <source>
        <strain evidence="2 3">Q10-2</strain>
    </source>
</reference>
<comment type="caution">
    <text evidence="2">The sequence shown here is derived from an EMBL/GenBank/DDBJ whole genome shotgun (WGS) entry which is preliminary data.</text>
</comment>
<keyword evidence="1" id="KW-0472">Membrane</keyword>
<feature type="transmembrane region" description="Helical" evidence="1">
    <location>
        <begin position="7"/>
        <end position="28"/>
    </location>
</feature>
<name>A0ABR9ZYT8_9FIRM</name>
<accession>A0ABR9ZYT8</accession>
<keyword evidence="1" id="KW-1133">Transmembrane helix</keyword>
<protein>
    <submittedName>
        <fullName evidence="2">TIGR01906 family membrane protein</fullName>
    </submittedName>
</protein>
<gene>
    <name evidence="2" type="ORF">ISU02_19720</name>
</gene>
<evidence type="ECO:0000256" key="1">
    <source>
        <dbReference type="SAM" id="Phobius"/>
    </source>
</evidence>
<sequence length="236" mass="27467">MRHQANVLDTILIITVGILISILTYLYVFEAYAFSDSFYIKHFKALKVDEVVGISTADLEKVTSELIDYINTGAGDLHVTATIDGKTVEYFNAKEQAHLNDIKNLIRDARKIRNNMLIITFVLGLLALFRMYKTINRLSKIFLSTVIASFITLILLGILYVSDFDMAFRKFHELLFYNDLWLLNPAKDRLLQMMPLEFFMTFTVYCLGTLFIINAVFLSIYLGIQWQYRRKSRMFF</sequence>
<evidence type="ECO:0000313" key="2">
    <source>
        <dbReference type="EMBL" id="MBF4695328.1"/>
    </source>
</evidence>
<dbReference type="Pfam" id="PF07314">
    <property type="entry name" value="Lit"/>
    <property type="match status" value="1"/>
</dbReference>
<feature type="transmembrane region" description="Helical" evidence="1">
    <location>
        <begin position="112"/>
        <end position="129"/>
    </location>
</feature>
<organism evidence="2 3">
    <name type="scientific">Fusibacter ferrireducens</name>
    <dbReference type="NCBI Taxonomy" id="2785058"/>
    <lineage>
        <taxon>Bacteria</taxon>
        <taxon>Bacillati</taxon>
        <taxon>Bacillota</taxon>
        <taxon>Clostridia</taxon>
        <taxon>Eubacteriales</taxon>
        <taxon>Eubacteriales Family XII. Incertae Sedis</taxon>
        <taxon>Fusibacter</taxon>
    </lineage>
</organism>
<evidence type="ECO:0000313" key="3">
    <source>
        <dbReference type="Proteomes" id="UP000614200"/>
    </source>
</evidence>
<dbReference type="InterPro" id="IPR010178">
    <property type="entry name" value="Lit"/>
</dbReference>